<proteinExistence type="predicted"/>
<dbReference type="AlphaFoldDB" id="A0A4Y2AAD1"/>
<reference evidence="2 3" key="1">
    <citation type="journal article" date="2019" name="Sci. Rep.">
        <title>Orb-weaving spider Araneus ventricosus genome elucidates the spidroin gene catalogue.</title>
        <authorList>
            <person name="Kono N."/>
            <person name="Nakamura H."/>
            <person name="Ohtoshi R."/>
            <person name="Moran D.A.P."/>
            <person name="Shinohara A."/>
            <person name="Yoshida Y."/>
            <person name="Fujiwara M."/>
            <person name="Mori M."/>
            <person name="Tomita M."/>
            <person name="Arakawa K."/>
        </authorList>
    </citation>
    <scope>NUCLEOTIDE SEQUENCE [LARGE SCALE GENOMIC DNA]</scope>
</reference>
<keyword evidence="1" id="KW-0812">Transmembrane</keyword>
<evidence type="ECO:0000313" key="2">
    <source>
        <dbReference type="EMBL" id="GBL76831.1"/>
    </source>
</evidence>
<evidence type="ECO:0000256" key="1">
    <source>
        <dbReference type="SAM" id="Phobius"/>
    </source>
</evidence>
<sequence>MGKANSRSSICFKNRHESIGFTPSELVYGRNLRTPVTLLYEQWKDEGNNVVEYVFQLINRLKRCKELALDKMLEMQTKRKVWCDRKAIKREFSEGDLVLVVSTSKPNKLAVKWKGPGKIEKKLSETNYVLRIIIVLKFVWNLYFLCAFLCGFPRFQKENSEVGTMLCTFAYDDPLHKNRNSVIVEAGLSTGWLQKNDLIPRFHSWIIFFNKIYYEFTIKNLIR</sequence>
<comment type="caution">
    <text evidence="2">The sequence shown here is derived from an EMBL/GenBank/DDBJ whole genome shotgun (WGS) entry which is preliminary data.</text>
</comment>
<gene>
    <name evidence="2" type="ORF">AVEN_53490_1</name>
</gene>
<protein>
    <submittedName>
        <fullName evidence="2">Uncharacterized protein</fullName>
    </submittedName>
</protein>
<accession>A0A4Y2AAD1</accession>
<organism evidence="2 3">
    <name type="scientific">Araneus ventricosus</name>
    <name type="common">Orbweaver spider</name>
    <name type="synonym">Epeira ventricosa</name>
    <dbReference type="NCBI Taxonomy" id="182803"/>
    <lineage>
        <taxon>Eukaryota</taxon>
        <taxon>Metazoa</taxon>
        <taxon>Ecdysozoa</taxon>
        <taxon>Arthropoda</taxon>
        <taxon>Chelicerata</taxon>
        <taxon>Arachnida</taxon>
        <taxon>Araneae</taxon>
        <taxon>Araneomorphae</taxon>
        <taxon>Entelegynae</taxon>
        <taxon>Araneoidea</taxon>
        <taxon>Araneidae</taxon>
        <taxon>Araneus</taxon>
    </lineage>
</organism>
<dbReference type="Proteomes" id="UP000499080">
    <property type="component" value="Unassembled WGS sequence"/>
</dbReference>
<dbReference type="OrthoDB" id="422540at2759"/>
<name>A0A4Y2AAD1_ARAVE</name>
<evidence type="ECO:0000313" key="3">
    <source>
        <dbReference type="Proteomes" id="UP000499080"/>
    </source>
</evidence>
<feature type="transmembrane region" description="Helical" evidence="1">
    <location>
        <begin position="128"/>
        <end position="150"/>
    </location>
</feature>
<keyword evidence="1" id="KW-1133">Transmembrane helix</keyword>
<dbReference type="EMBL" id="BGPR01000010">
    <property type="protein sequence ID" value="GBL76831.1"/>
    <property type="molecule type" value="Genomic_DNA"/>
</dbReference>
<keyword evidence="3" id="KW-1185">Reference proteome</keyword>
<keyword evidence="1" id="KW-0472">Membrane</keyword>